<protein>
    <recommendedName>
        <fullName evidence="3">FAD:protein FMN transferase</fullName>
        <ecNumber evidence="2">2.7.1.180</ecNumber>
    </recommendedName>
    <alternativeName>
        <fullName evidence="9">Flavin transferase</fullName>
    </alternativeName>
</protein>
<dbReference type="EC" id="2.7.1.180" evidence="2"/>
<dbReference type="GO" id="GO:0016740">
    <property type="term" value="F:transferase activity"/>
    <property type="evidence" value="ECO:0007669"/>
    <property type="project" value="UniProtKB-KW"/>
</dbReference>
<evidence type="ECO:0000256" key="2">
    <source>
        <dbReference type="ARBA" id="ARBA00011955"/>
    </source>
</evidence>
<keyword evidence="4" id="KW-0285">Flavoprotein</keyword>
<proteinExistence type="predicted"/>
<evidence type="ECO:0000256" key="5">
    <source>
        <dbReference type="ARBA" id="ARBA00022679"/>
    </source>
</evidence>
<comment type="cofactor">
    <cofactor evidence="1">
        <name>Mg(2+)</name>
        <dbReference type="ChEBI" id="CHEBI:18420"/>
    </cofactor>
</comment>
<evidence type="ECO:0000256" key="9">
    <source>
        <dbReference type="ARBA" id="ARBA00031306"/>
    </source>
</evidence>
<dbReference type="Pfam" id="PF02424">
    <property type="entry name" value="ApbE"/>
    <property type="match status" value="2"/>
</dbReference>
<evidence type="ECO:0000256" key="3">
    <source>
        <dbReference type="ARBA" id="ARBA00016337"/>
    </source>
</evidence>
<gene>
    <name evidence="11" type="ORF">ACFSDE_16020</name>
</gene>
<dbReference type="Gene3D" id="3.10.520.10">
    <property type="entry name" value="ApbE-like domains"/>
    <property type="match status" value="2"/>
</dbReference>
<evidence type="ECO:0000256" key="10">
    <source>
        <dbReference type="ARBA" id="ARBA00048540"/>
    </source>
</evidence>
<organism evidence="11 12">
    <name type="scientific">Nocardioides aestuarii</name>
    <dbReference type="NCBI Taxonomy" id="252231"/>
    <lineage>
        <taxon>Bacteria</taxon>
        <taxon>Bacillati</taxon>
        <taxon>Actinomycetota</taxon>
        <taxon>Actinomycetes</taxon>
        <taxon>Propionibacteriales</taxon>
        <taxon>Nocardioidaceae</taxon>
        <taxon>Nocardioides</taxon>
    </lineage>
</organism>
<evidence type="ECO:0000313" key="12">
    <source>
        <dbReference type="Proteomes" id="UP001597351"/>
    </source>
</evidence>
<evidence type="ECO:0000256" key="6">
    <source>
        <dbReference type="ARBA" id="ARBA00022723"/>
    </source>
</evidence>
<dbReference type="Proteomes" id="UP001597351">
    <property type="component" value="Unassembled WGS sequence"/>
</dbReference>
<sequence>MSTADPATWRSVAHVMGMPVSVALRGRHAGSPTGTEAWHEVVALLESVDRDYSPYRADSWVSRVDRGEATLGEGPAGLREVVALGEAARRDSDGAFDVWRADQDGRRCFDPSGVVKGWAAQRASLMLTWLPETDVCLSVGGDLVCRTADPTGTPWQVGIEHPLHPARVVARVPVVRGGVATSGLSHRGGHVVDARTGQVPVGIASVTVLADDVVTADIDATAALALGAAGPAWLRRRGRTAVVVRSDGSAEVVAA</sequence>
<keyword evidence="12" id="KW-1185">Reference proteome</keyword>
<keyword evidence="5 11" id="KW-0808">Transferase</keyword>
<keyword evidence="7" id="KW-0274">FAD</keyword>
<evidence type="ECO:0000256" key="7">
    <source>
        <dbReference type="ARBA" id="ARBA00022827"/>
    </source>
</evidence>
<keyword evidence="8" id="KW-0460">Magnesium</keyword>
<accession>A0ABW4TQX4</accession>
<dbReference type="InterPro" id="IPR024932">
    <property type="entry name" value="ApbE"/>
</dbReference>
<dbReference type="RefSeq" id="WP_343920237.1">
    <property type="nucleotide sequence ID" value="NZ_BAAAJT010000002.1"/>
</dbReference>
<comment type="catalytic activity">
    <reaction evidence="10">
        <text>L-threonyl-[protein] + FAD = FMN-L-threonyl-[protein] + AMP + H(+)</text>
        <dbReference type="Rhea" id="RHEA:36847"/>
        <dbReference type="Rhea" id="RHEA-COMP:11060"/>
        <dbReference type="Rhea" id="RHEA-COMP:11061"/>
        <dbReference type="ChEBI" id="CHEBI:15378"/>
        <dbReference type="ChEBI" id="CHEBI:30013"/>
        <dbReference type="ChEBI" id="CHEBI:57692"/>
        <dbReference type="ChEBI" id="CHEBI:74257"/>
        <dbReference type="ChEBI" id="CHEBI:456215"/>
        <dbReference type="EC" id="2.7.1.180"/>
    </reaction>
</comment>
<dbReference type="EMBL" id="JBHUGD010000003">
    <property type="protein sequence ID" value="MFD1948310.1"/>
    <property type="molecule type" value="Genomic_DNA"/>
</dbReference>
<dbReference type="SUPFAM" id="SSF143631">
    <property type="entry name" value="ApbE-like"/>
    <property type="match status" value="1"/>
</dbReference>
<dbReference type="InterPro" id="IPR003374">
    <property type="entry name" value="ApbE-like_sf"/>
</dbReference>
<comment type="caution">
    <text evidence="11">The sequence shown here is derived from an EMBL/GenBank/DDBJ whole genome shotgun (WGS) entry which is preliminary data.</text>
</comment>
<name>A0ABW4TQX4_9ACTN</name>
<evidence type="ECO:0000256" key="1">
    <source>
        <dbReference type="ARBA" id="ARBA00001946"/>
    </source>
</evidence>
<dbReference type="PANTHER" id="PTHR30040:SF2">
    <property type="entry name" value="FAD:PROTEIN FMN TRANSFERASE"/>
    <property type="match status" value="1"/>
</dbReference>
<reference evidence="12" key="1">
    <citation type="journal article" date="2019" name="Int. J. Syst. Evol. Microbiol.">
        <title>The Global Catalogue of Microorganisms (GCM) 10K type strain sequencing project: providing services to taxonomists for standard genome sequencing and annotation.</title>
        <authorList>
            <consortium name="The Broad Institute Genomics Platform"/>
            <consortium name="The Broad Institute Genome Sequencing Center for Infectious Disease"/>
            <person name="Wu L."/>
            <person name="Ma J."/>
        </authorList>
    </citation>
    <scope>NUCLEOTIDE SEQUENCE [LARGE SCALE GENOMIC DNA]</scope>
    <source>
        <strain evidence="12">CGMCC 1.12477</strain>
    </source>
</reference>
<dbReference type="PANTHER" id="PTHR30040">
    <property type="entry name" value="THIAMINE BIOSYNTHESIS LIPOPROTEIN APBE"/>
    <property type="match status" value="1"/>
</dbReference>
<evidence type="ECO:0000256" key="8">
    <source>
        <dbReference type="ARBA" id="ARBA00022842"/>
    </source>
</evidence>
<keyword evidence="6" id="KW-0479">Metal-binding</keyword>
<evidence type="ECO:0000256" key="4">
    <source>
        <dbReference type="ARBA" id="ARBA00022630"/>
    </source>
</evidence>
<evidence type="ECO:0000313" key="11">
    <source>
        <dbReference type="EMBL" id="MFD1948310.1"/>
    </source>
</evidence>